<evidence type="ECO:0000256" key="3">
    <source>
        <dbReference type="ARBA" id="ARBA00022679"/>
    </source>
</evidence>
<dbReference type="Gene3D" id="3.90.1150.10">
    <property type="entry name" value="Aspartate Aminotransferase, domain 1"/>
    <property type="match status" value="1"/>
</dbReference>
<protein>
    <submittedName>
        <fullName evidence="10">Cysteine desulfurase</fullName>
    </submittedName>
</protein>
<dbReference type="Gene3D" id="3.40.640.10">
    <property type="entry name" value="Type I PLP-dependent aspartate aminotransferase-like (Major domain)"/>
    <property type="match status" value="1"/>
</dbReference>
<dbReference type="InterPro" id="IPR000192">
    <property type="entry name" value="Aminotrans_V_dom"/>
</dbReference>
<evidence type="ECO:0000256" key="5">
    <source>
        <dbReference type="ARBA" id="ARBA00022898"/>
    </source>
</evidence>
<organism evidence="10 11">
    <name type="scientific">Rhodococcus zopfii</name>
    <dbReference type="NCBI Taxonomy" id="43772"/>
    <lineage>
        <taxon>Bacteria</taxon>
        <taxon>Bacillati</taxon>
        <taxon>Actinomycetota</taxon>
        <taxon>Actinomycetes</taxon>
        <taxon>Mycobacteriales</taxon>
        <taxon>Nocardiaceae</taxon>
        <taxon>Rhodococcus</taxon>
    </lineage>
</organism>
<keyword evidence="6" id="KW-0408">Iron</keyword>
<dbReference type="PANTHER" id="PTHR11601">
    <property type="entry name" value="CYSTEINE DESULFURYLASE FAMILY MEMBER"/>
    <property type="match status" value="1"/>
</dbReference>
<keyword evidence="11" id="KW-1185">Reference proteome</keyword>
<comment type="caution">
    <text evidence="10">The sequence shown here is derived from an EMBL/GenBank/DDBJ whole genome shotgun (WGS) entry which is preliminary data.</text>
</comment>
<dbReference type="Pfam" id="PF00266">
    <property type="entry name" value="Aminotran_5"/>
    <property type="match status" value="1"/>
</dbReference>
<evidence type="ECO:0000259" key="9">
    <source>
        <dbReference type="Pfam" id="PF00266"/>
    </source>
</evidence>
<evidence type="ECO:0000256" key="2">
    <source>
        <dbReference type="ARBA" id="ARBA00006490"/>
    </source>
</evidence>
<reference evidence="10 11" key="1">
    <citation type="submission" date="2019-10" db="EMBL/GenBank/DDBJ databases">
        <title>Draft Genome Assembly of Rhodococcus zopfii DSM44189.</title>
        <authorList>
            <person name="Sutton J.M."/>
            <person name="Akob D.M."/>
            <person name="Bushman T.J."/>
        </authorList>
    </citation>
    <scope>NUCLEOTIDE SEQUENCE [LARGE SCALE GENOMIC DNA]</scope>
    <source>
        <strain evidence="10 11">DSM 44189</strain>
    </source>
</reference>
<evidence type="ECO:0000256" key="7">
    <source>
        <dbReference type="ARBA" id="ARBA00023014"/>
    </source>
</evidence>
<dbReference type="InterPro" id="IPR016454">
    <property type="entry name" value="Cysteine_dSase"/>
</dbReference>
<dbReference type="Proteomes" id="UP001275440">
    <property type="component" value="Unassembled WGS sequence"/>
</dbReference>
<evidence type="ECO:0000256" key="6">
    <source>
        <dbReference type="ARBA" id="ARBA00023004"/>
    </source>
</evidence>
<evidence type="ECO:0000256" key="4">
    <source>
        <dbReference type="ARBA" id="ARBA00022723"/>
    </source>
</evidence>
<comment type="cofactor">
    <cofactor evidence="1">
        <name>pyridoxal 5'-phosphate</name>
        <dbReference type="ChEBI" id="CHEBI:597326"/>
    </cofactor>
</comment>
<keyword evidence="7" id="KW-0411">Iron-sulfur</keyword>
<dbReference type="PANTHER" id="PTHR11601:SF34">
    <property type="entry name" value="CYSTEINE DESULFURASE"/>
    <property type="match status" value="1"/>
</dbReference>
<dbReference type="SUPFAM" id="SSF53383">
    <property type="entry name" value="PLP-dependent transferases"/>
    <property type="match status" value="1"/>
</dbReference>
<comment type="similarity">
    <text evidence="2">Belongs to the class-V pyridoxal-phosphate-dependent aminotransferase family. NifS/IscS subfamily.</text>
</comment>
<comment type="catalytic activity">
    <reaction evidence="8">
        <text>(sulfur carrier)-H + L-cysteine = (sulfur carrier)-SH + L-alanine</text>
        <dbReference type="Rhea" id="RHEA:43892"/>
        <dbReference type="Rhea" id="RHEA-COMP:14737"/>
        <dbReference type="Rhea" id="RHEA-COMP:14739"/>
        <dbReference type="ChEBI" id="CHEBI:29917"/>
        <dbReference type="ChEBI" id="CHEBI:35235"/>
        <dbReference type="ChEBI" id="CHEBI:57972"/>
        <dbReference type="ChEBI" id="CHEBI:64428"/>
        <dbReference type="EC" id="2.8.1.7"/>
    </reaction>
</comment>
<evidence type="ECO:0000313" key="10">
    <source>
        <dbReference type="EMBL" id="MDV2478552.1"/>
    </source>
</evidence>
<accession>A0ABU3WXR6</accession>
<keyword evidence="5" id="KW-0663">Pyridoxal phosphate</keyword>
<proteinExistence type="inferred from homology"/>
<evidence type="ECO:0000256" key="1">
    <source>
        <dbReference type="ARBA" id="ARBA00001933"/>
    </source>
</evidence>
<feature type="domain" description="Aminotransferase class V" evidence="9">
    <location>
        <begin position="10"/>
        <end position="374"/>
    </location>
</feature>
<name>A0ABU3WXR6_9NOCA</name>
<dbReference type="InterPro" id="IPR015422">
    <property type="entry name" value="PyrdxlP-dep_Trfase_small"/>
</dbReference>
<dbReference type="InterPro" id="IPR015421">
    <property type="entry name" value="PyrdxlP-dep_Trfase_major"/>
</dbReference>
<sequence>MPEGCGEQPVYLDYNATTPVDPRVLDALLPYLSTSFGNPSSTHAFGSEPRAAVARARAQVAGLIGAHPGEIVFTGSGSEADASAIRGIITAARRRGARRLHVITEATEHPAVLAACAYAERHHDTEVTVLGVDHDGLVSPRQLAEALRPETVLVSIMHANNETGVLQPIGELARISHERGVLFHTDAAQSVGKIAVDVAELGVDLLTLVGHKFYAPKGIAALYVREGLDLEPLIGGGGQEGGRRAGTENVAFVVALGAAAELAKAELAAGSAQRLQHLRDRLFDELGRRLPGRVHLHGRGAPRLPQTLNLSIAGIAGHALLDRCPGLAASTGSACHAGTTAPSPVLAAMGVPPDWASGAVRLSLGRWSTEADIAAAAHALASAVLID</sequence>
<evidence type="ECO:0000256" key="8">
    <source>
        <dbReference type="ARBA" id="ARBA00050776"/>
    </source>
</evidence>
<dbReference type="EMBL" id="WBMO01000005">
    <property type="protein sequence ID" value="MDV2478552.1"/>
    <property type="molecule type" value="Genomic_DNA"/>
</dbReference>
<evidence type="ECO:0000313" key="11">
    <source>
        <dbReference type="Proteomes" id="UP001275440"/>
    </source>
</evidence>
<gene>
    <name evidence="10" type="ORF">F8M49_29760</name>
</gene>
<dbReference type="InterPro" id="IPR015424">
    <property type="entry name" value="PyrdxlP-dep_Trfase"/>
</dbReference>
<dbReference type="Gene3D" id="1.10.260.50">
    <property type="match status" value="1"/>
</dbReference>
<dbReference type="PIRSF" id="PIRSF005572">
    <property type="entry name" value="NifS"/>
    <property type="match status" value="1"/>
</dbReference>
<keyword evidence="4" id="KW-0479">Metal-binding</keyword>
<keyword evidence="3" id="KW-0808">Transferase</keyword>